<dbReference type="PANTHER" id="PTHR46230:SF7">
    <property type="entry name" value="BOLA-LIKE PROTEIN 1"/>
    <property type="match status" value="1"/>
</dbReference>
<organism evidence="3 4">
    <name type="scientific">Ponticoccus litoralis</name>
    <dbReference type="NCBI Taxonomy" id="422297"/>
    <lineage>
        <taxon>Bacteria</taxon>
        <taxon>Pseudomonadati</taxon>
        <taxon>Pseudomonadota</taxon>
        <taxon>Alphaproteobacteria</taxon>
        <taxon>Rhodobacterales</taxon>
        <taxon>Roseobacteraceae</taxon>
        <taxon>Ponticoccus</taxon>
    </lineage>
</organism>
<feature type="region of interest" description="Disordered" evidence="2">
    <location>
        <begin position="16"/>
        <end position="41"/>
    </location>
</feature>
<comment type="caution">
    <text evidence="3">The sequence shown here is derived from an EMBL/GenBank/DDBJ whole genome shotgun (WGS) entry which is preliminary data.</text>
</comment>
<comment type="similarity">
    <text evidence="1">Belongs to the BolA/IbaG family.</text>
</comment>
<proteinExistence type="inferred from homology"/>
<dbReference type="Pfam" id="PF01722">
    <property type="entry name" value="BolA"/>
    <property type="match status" value="1"/>
</dbReference>
<dbReference type="AlphaFoldDB" id="A0AAW9ST00"/>
<evidence type="ECO:0000256" key="1">
    <source>
        <dbReference type="RuleBase" id="RU003860"/>
    </source>
</evidence>
<dbReference type="PIRSF" id="PIRSF003113">
    <property type="entry name" value="BolA"/>
    <property type="match status" value="1"/>
</dbReference>
<dbReference type="EMBL" id="JBDNCH010000002">
    <property type="protein sequence ID" value="MEN9062295.1"/>
    <property type="molecule type" value="Genomic_DNA"/>
</dbReference>
<sequence>MSRAEEMRRKLEEAFAPTRLDIRNDSERHASHAGYDGTGESHFHVTIRAPGFAGQSRVARHRAMHAALGDLTTRIHALSFDIDA</sequence>
<accession>A0AAW9ST00</accession>
<feature type="compositionally biased region" description="Basic and acidic residues" evidence="2">
    <location>
        <begin position="20"/>
        <end position="30"/>
    </location>
</feature>
<evidence type="ECO:0000313" key="3">
    <source>
        <dbReference type="EMBL" id="MEN9062295.1"/>
    </source>
</evidence>
<dbReference type="InterPro" id="IPR002634">
    <property type="entry name" value="BolA"/>
</dbReference>
<keyword evidence="4" id="KW-1185">Reference proteome</keyword>
<protein>
    <submittedName>
        <fullName evidence="3">BolA family protein</fullName>
    </submittedName>
</protein>
<dbReference type="SUPFAM" id="SSF82657">
    <property type="entry name" value="BolA-like"/>
    <property type="match status" value="1"/>
</dbReference>
<gene>
    <name evidence="3" type="ORF">ABFB10_16155</name>
</gene>
<dbReference type="Proteomes" id="UP001428774">
    <property type="component" value="Unassembled WGS sequence"/>
</dbReference>
<dbReference type="PANTHER" id="PTHR46230">
    <property type="match status" value="1"/>
</dbReference>
<evidence type="ECO:0000256" key="2">
    <source>
        <dbReference type="SAM" id="MobiDB-lite"/>
    </source>
</evidence>
<dbReference type="Gene3D" id="3.30.300.90">
    <property type="entry name" value="BolA-like"/>
    <property type="match status" value="1"/>
</dbReference>
<reference evidence="3 4" key="1">
    <citation type="submission" date="2024-05" db="EMBL/GenBank/DDBJ databases">
        <title>Genome sequence of Ponticoccus litoralis KCCM 90028.</title>
        <authorList>
            <person name="Kim J.M."/>
            <person name="Lee J.K."/>
            <person name="Choi B.J."/>
            <person name="Bayburt H."/>
            <person name="Baek J.H."/>
            <person name="Jeon C.O."/>
        </authorList>
    </citation>
    <scope>NUCLEOTIDE SEQUENCE [LARGE SCALE GENOMIC DNA]</scope>
    <source>
        <strain evidence="3 4">KCCM 90028</strain>
    </source>
</reference>
<dbReference type="RefSeq" id="WP_031322973.1">
    <property type="nucleotide sequence ID" value="NZ_JBDNCH010000002.1"/>
</dbReference>
<dbReference type="InterPro" id="IPR036065">
    <property type="entry name" value="BolA-like_sf"/>
</dbReference>
<name>A0AAW9ST00_9RHOB</name>
<evidence type="ECO:0000313" key="4">
    <source>
        <dbReference type="Proteomes" id="UP001428774"/>
    </source>
</evidence>
<dbReference type="GO" id="GO:0016226">
    <property type="term" value="P:iron-sulfur cluster assembly"/>
    <property type="evidence" value="ECO:0007669"/>
    <property type="project" value="TreeGrafter"/>
</dbReference>